<evidence type="ECO:0000313" key="5">
    <source>
        <dbReference type="EMBL" id="CAF4325511.1"/>
    </source>
</evidence>
<organism evidence="4 9">
    <name type="scientific">Rotaria socialis</name>
    <dbReference type="NCBI Taxonomy" id="392032"/>
    <lineage>
        <taxon>Eukaryota</taxon>
        <taxon>Metazoa</taxon>
        <taxon>Spiralia</taxon>
        <taxon>Gnathifera</taxon>
        <taxon>Rotifera</taxon>
        <taxon>Eurotatoria</taxon>
        <taxon>Bdelloidea</taxon>
        <taxon>Philodinida</taxon>
        <taxon>Philodinidae</taxon>
        <taxon>Rotaria</taxon>
    </lineage>
</organism>
<accession>A0A819A5Y8</accession>
<gene>
    <name evidence="4" type="ORF">FME351_LOCUS32397</name>
    <name evidence="2" type="ORF">GRG538_LOCUS5526</name>
    <name evidence="6" type="ORF">HFQ381_LOCUS22679</name>
    <name evidence="1" type="ORF">LUA448_LOCUS11322</name>
    <name evidence="7" type="ORF">QYT958_LOCUS1171</name>
    <name evidence="3" type="ORF">TIS948_LOCUS32633</name>
    <name evidence="5" type="ORF">TSG867_LOCUS7853</name>
    <name evidence="8" type="ORF">UJA718_LOCUS25951</name>
</gene>
<evidence type="ECO:0000313" key="2">
    <source>
        <dbReference type="EMBL" id="CAF3351038.1"/>
    </source>
</evidence>
<dbReference type="EMBL" id="CAJOBR010000061">
    <property type="protein sequence ID" value="CAF4457948.1"/>
    <property type="molecule type" value="Genomic_DNA"/>
</dbReference>
<proteinExistence type="predicted"/>
<protein>
    <recommendedName>
        <fullName evidence="11">PLAC8 family protein</fullName>
    </recommendedName>
</protein>
<dbReference type="EMBL" id="CAJNYT010000460">
    <property type="protein sequence ID" value="CAF3351038.1"/>
    <property type="molecule type" value="Genomic_DNA"/>
</dbReference>
<evidence type="ECO:0008006" key="11">
    <source>
        <dbReference type="Google" id="ProtNLM"/>
    </source>
</evidence>
<dbReference type="EMBL" id="CAJNYD010001369">
    <property type="protein sequence ID" value="CAF3332854.1"/>
    <property type="molecule type" value="Genomic_DNA"/>
</dbReference>
<evidence type="ECO:0000313" key="10">
    <source>
        <dbReference type="Proteomes" id="UP000663873"/>
    </source>
</evidence>
<evidence type="ECO:0000313" key="9">
    <source>
        <dbReference type="Proteomes" id="UP000663869"/>
    </source>
</evidence>
<dbReference type="EMBL" id="CAJOBQ010000314">
    <property type="protein sequence ID" value="CAF4325511.1"/>
    <property type="molecule type" value="Genomic_DNA"/>
</dbReference>
<sequence length="142" mass="16084">MNRGFNQTVQPAVVKQQYDAERVWDFENHWRSDLFDCKPWGQCCLFCCCGCCMGCKLSKRLGESAIIGCCPCALSYFRTKLRTARRIEGGCCGDFCATNCCMGCAGNQLANELNSQGLWEDQTSRKTYPRNDQRPNQNNGDY</sequence>
<evidence type="ECO:0000313" key="4">
    <source>
        <dbReference type="EMBL" id="CAF3778961.1"/>
    </source>
</evidence>
<dbReference type="Proteomes" id="UP000663851">
    <property type="component" value="Unassembled WGS sequence"/>
</dbReference>
<keyword evidence="10" id="KW-1185">Reference proteome</keyword>
<dbReference type="Proteomes" id="UP000663825">
    <property type="component" value="Unassembled WGS sequence"/>
</dbReference>
<dbReference type="OrthoDB" id="1045822at2759"/>
<dbReference type="EMBL" id="CAJNXB010005979">
    <property type="protein sequence ID" value="CAF3460907.1"/>
    <property type="molecule type" value="Genomic_DNA"/>
</dbReference>
<dbReference type="AlphaFoldDB" id="A0A819A5Y8"/>
<evidence type="ECO:0000313" key="8">
    <source>
        <dbReference type="EMBL" id="CAF4495634.1"/>
    </source>
</evidence>
<evidence type="ECO:0000313" key="3">
    <source>
        <dbReference type="EMBL" id="CAF3460907.1"/>
    </source>
</evidence>
<evidence type="ECO:0000313" key="7">
    <source>
        <dbReference type="EMBL" id="CAF4457948.1"/>
    </source>
</evidence>
<dbReference type="Proteomes" id="UP000663872">
    <property type="component" value="Unassembled WGS sequence"/>
</dbReference>
<dbReference type="Proteomes" id="UP000663869">
    <property type="component" value="Unassembled WGS sequence"/>
</dbReference>
<name>A0A819A5Y8_9BILA</name>
<dbReference type="Proteomes" id="UP000663873">
    <property type="component" value="Unassembled WGS sequence"/>
</dbReference>
<dbReference type="Proteomes" id="UP000663833">
    <property type="component" value="Unassembled WGS sequence"/>
</dbReference>
<dbReference type="EMBL" id="CAJOBO010002166">
    <property type="protein sequence ID" value="CAF4435273.1"/>
    <property type="molecule type" value="Genomic_DNA"/>
</dbReference>
<dbReference type="EMBL" id="CAJNYU010004621">
    <property type="protein sequence ID" value="CAF3778961.1"/>
    <property type="molecule type" value="Genomic_DNA"/>
</dbReference>
<dbReference type="Proteomes" id="UP000663848">
    <property type="component" value="Unassembled WGS sequence"/>
</dbReference>
<dbReference type="Proteomes" id="UP000663862">
    <property type="component" value="Unassembled WGS sequence"/>
</dbReference>
<reference evidence="4" key="1">
    <citation type="submission" date="2021-02" db="EMBL/GenBank/DDBJ databases">
        <authorList>
            <person name="Nowell W R."/>
        </authorList>
    </citation>
    <scope>NUCLEOTIDE SEQUENCE</scope>
</reference>
<dbReference type="EMBL" id="CAJOBP010006562">
    <property type="protein sequence ID" value="CAF4495634.1"/>
    <property type="molecule type" value="Genomic_DNA"/>
</dbReference>
<evidence type="ECO:0000313" key="6">
    <source>
        <dbReference type="EMBL" id="CAF4435273.1"/>
    </source>
</evidence>
<evidence type="ECO:0000313" key="1">
    <source>
        <dbReference type="EMBL" id="CAF3332854.1"/>
    </source>
</evidence>
<comment type="caution">
    <text evidence="4">The sequence shown here is derived from an EMBL/GenBank/DDBJ whole genome shotgun (WGS) entry which is preliminary data.</text>
</comment>